<dbReference type="PANTHER" id="PTHR33130">
    <property type="entry name" value="PUTATIVE (DUF1639)-RELATED"/>
    <property type="match status" value="1"/>
</dbReference>
<dbReference type="FunCoup" id="A0A7J7DFZ0">
    <property type="interactions" value="284"/>
</dbReference>
<feature type="region of interest" description="Disordered" evidence="1">
    <location>
        <begin position="34"/>
        <end position="88"/>
    </location>
</feature>
<evidence type="ECO:0000256" key="1">
    <source>
        <dbReference type="SAM" id="MobiDB-lite"/>
    </source>
</evidence>
<proteinExistence type="predicted"/>
<dbReference type="InParanoid" id="A0A7J7DFZ0"/>
<sequence length="260" mass="28973">MAMGYERTRPLHNFTLPCLKWGIQKHLRCQKVDESNNQTVSAASGDRKRRSPPSNYAADSSRESDGRRLNIPKQIGGDGKEDTNGVAGENGMIDLVNALSDFEENSVGEGKKGASKEVNGQRKQEPPSGVAQVDEARPWNLRTRRSACKSPISGEAVSAGNGLRIERKQNYESPLRSEIAKSSRFGGTGEKERAKFSIQLTRKEIEHDFKALVGHRPARRPKKRPRTVQKELDSIFPGVLLREVTADMYKVEEFPESGKR</sequence>
<dbReference type="Proteomes" id="UP000593562">
    <property type="component" value="Unassembled WGS sequence"/>
</dbReference>
<keyword evidence="3" id="KW-1185">Reference proteome</keyword>
<evidence type="ECO:0000313" key="2">
    <source>
        <dbReference type="EMBL" id="KAF5745252.1"/>
    </source>
</evidence>
<dbReference type="InterPro" id="IPR012438">
    <property type="entry name" value="DUF1639"/>
</dbReference>
<accession>A0A7J7DFZ0</accession>
<dbReference type="Pfam" id="PF07797">
    <property type="entry name" value="DUF1639"/>
    <property type="match status" value="1"/>
</dbReference>
<dbReference type="PANTHER" id="PTHR33130:SF43">
    <property type="entry name" value="OS01G0688600 PROTEIN"/>
    <property type="match status" value="1"/>
</dbReference>
<comment type="caution">
    <text evidence="2">The sequence shown here is derived from an EMBL/GenBank/DDBJ whole genome shotgun (WGS) entry which is preliminary data.</text>
</comment>
<reference evidence="2 3" key="1">
    <citation type="journal article" date="2020" name="Nat. Commun.">
        <title>Genome of Tripterygium wilfordii and identification of cytochrome P450 involved in triptolide biosynthesis.</title>
        <authorList>
            <person name="Tu L."/>
            <person name="Su P."/>
            <person name="Zhang Z."/>
            <person name="Gao L."/>
            <person name="Wang J."/>
            <person name="Hu T."/>
            <person name="Zhou J."/>
            <person name="Zhang Y."/>
            <person name="Zhao Y."/>
            <person name="Liu Y."/>
            <person name="Song Y."/>
            <person name="Tong Y."/>
            <person name="Lu Y."/>
            <person name="Yang J."/>
            <person name="Xu C."/>
            <person name="Jia M."/>
            <person name="Peters R.J."/>
            <person name="Huang L."/>
            <person name="Gao W."/>
        </authorList>
    </citation>
    <scope>NUCLEOTIDE SEQUENCE [LARGE SCALE GENOMIC DNA]</scope>
    <source>
        <strain evidence="3">cv. XIE 37</strain>
        <tissue evidence="2">Leaf</tissue>
    </source>
</reference>
<dbReference type="EMBL" id="JAAARO010000007">
    <property type="protein sequence ID" value="KAF5745252.1"/>
    <property type="molecule type" value="Genomic_DNA"/>
</dbReference>
<feature type="region of interest" description="Disordered" evidence="1">
    <location>
        <begin position="104"/>
        <end position="132"/>
    </location>
</feature>
<gene>
    <name evidence="2" type="ORF">HS088_TW07G00835</name>
</gene>
<dbReference type="AlphaFoldDB" id="A0A7J7DFZ0"/>
<evidence type="ECO:0000313" key="3">
    <source>
        <dbReference type="Proteomes" id="UP000593562"/>
    </source>
</evidence>
<organism evidence="2 3">
    <name type="scientific">Tripterygium wilfordii</name>
    <name type="common">Thunder God vine</name>
    <dbReference type="NCBI Taxonomy" id="458696"/>
    <lineage>
        <taxon>Eukaryota</taxon>
        <taxon>Viridiplantae</taxon>
        <taxon>Streptophyta</taxon>
        <taxon>Embryophyta</taxon>
        <taxon>Tracheophyta</taxon>
        <taxon>Spermatophyta</taxon>
        <taxon>Magnoliopsida</taxon>
        <taxon>eudicotyledons</taxon>
        <taxon>Gunneridae</taxon>
        <taxon>Pentapetalae</taxon>
        <taxon>rosids</taxon>
        <taxon>fabids</taxon>
        <taxon>Celastrales</taxon>
        <taxon>Celastraceae</taxon>
        <taxon>Tripterygium</taxon>
    </lineage>
</organism>
<protein>
    <submittedName>
        <fullName evidence="2">Uncharacterized protein</fullName>
    </submittedName>
</protein>
<name>A0A7J7DFZ0_TRIWF</name>
<feature type="compositionally biased region" description="Basic and acidic residues" evidence="1">
    <location>
        <begin position="109"/>
        <end position="125"/>
    </location>
</feature>